<dbReference type="GO" id="GO:0004386">
    <property type="term" value="F:helicase activity"/>
    <property type="evidence" value="ECO:0007669"/>
    <property type="project" value="UniProtKB-KW"/>
</dbReference>
<dbReference type="InterPro" id="IPR014001">
    <property type="entry name" value="Helicase_ATP-bd"/>
</dbReference>
<evidence type="ECO:0000256" key="6">
    <source>
        <dbReference type="PROSITE-ProRule" id="PRU00175"/>
    </source>
</evidence>
<evidence type="ECO:0000259" key="8">
    <source>
        <dbReference type="PROSITE" id="PS50089"/>
    </source>
</evidence>
<feature type="compositionally biased region" description="Low complexity" evidence="7">
    <location>
        <begin position="56"/>
        <end position="68"/>
    </location>
</feature>
<name>A0A1V6TKL0_9EURO</name>
<dbReference type="GO" id="GO:0008270">
    <property type="term" value="F:zinc ion binding"/>
    <property type="evidence" value="ECO:0007669"/>
    <property type="project" value="UniProtKB-KW"/>
</dbReference>
<keyword evidence="6" id="KW-0863">Zinc-finger</keyword>
<dbReference type="GO" id="GO:0005634">
    <property type="term" value="C:nucleus"/>
    <property type="evidence" value="ECO:0007669"/>
    <property type="project" value="TreeGrafter"/>
</dbReference>
<dbReference type="PROSITE" id="PS50089">
    <property type="entry name" value="ZF_RING_2"/>
    <property type="match status" value="1"/>
</dbReference>
<evidence type="ECO:0000256" key="2">
    <source>
        <dbReference type="ARBA" id="ARBA00022741"/>
    </source>
</evidence>
<dbReference type="Gene3D" id="3.40.50.10810">
    <property type="entry name" value="Tandem AAA-ATPase domain"/>
    <property type="match status" value="1"/>
</dbReference>
<proteinExistence type="inferred from homology"/>
<protein>
    <submittedName>
        <fullName evidence="11">Uncharacterized protein</fullName>
    </submittedName>
</protein>
<dbReference type="SMART" id="SM00487">
    <property type="entry name" value="DEXDc"/>
    <property type="match status" value="1"/>
</dbReference>
<evidence type="ECO:0000313" key="12">
    <source>
        <dbReference type="Proteomes" id="UP000191285"/>
    </source>
</evidence>
<dbReference type="OrthoDB" id="448448at2759"/>
<dbReference type="InterPro" id="IPR001650">
    <property type="entry name" value="Helicase_C-like"/>
</dbReference>
<dbReference type="PROSITE" id="PS51194">
    <property type="entry name" value="HELICASE_CTER"/>
    <property type="match status" value="1"/>
</dbReference>
<dbReference type="GO" id="GO:0016787">
    <property type="term" value="F:hydrolase activity"/>
    <property type="evidence" value="ECO:0007669"/>
    <property type="project" value="UniProtKB-KW"/>
</dbReference>
<dbReference type="Pfam" id="PF00271">
    <property type="entry name" value="Helicase_C"/>
    <property type="match status" value="1"/>
</dbReference>
<feature type="compositionally biased region" description="Polar residues" evidence="7">
    <location>
        <begin position="21"/>
        <end position="33"/>
    </location>
</feature>
<keyword evidence="5" id="KW-0067">ATP-binding</keyword>
<keyword evidence="12" id="KW-1185">Reference proteome</keyword>
<sequence length="1109" mass="124105">MASHAAMLLDPKGYKKRLQRNGATKNQSSQGSPPSIAPPGTAMARTVDPELRKSSSRTTSATSSPAPSNGQTSNPIPDSDVNVQFTTLQDDSNDSDAKRSHYELSEDEGDTRPQNMIENVYGVEQRTSQPTKKVKVDDTHPKNSPTPIAMSGDTGLGQWMKEGSPTKTSSVQDIVDLTADAAATPKDDDDLQVTGSNDLSKQRVCYGKLENTMINAFLVPKPITNRFADETYQWPSMKMEIHRTHDKTNSRIEVSDASGKVFGTVDAATARALCPLLDIDPRHFKIDVAARLDMRKKSPDEVPWEPTQKAYRASITLYGERQRAQMIGNYLGQKNLWLGQPITVERGVPVFNPHAEKRQAMASAAANNAGRDRSSAGIRYEVRTAEEVNDAVMKMFDQLVTANIPSMEPPPQIKTPLLHHQKQGLWYMMDKEKRRRFGPKEADNNSLWRIDHLPNGKTQYRDIISGVVLDQEPPQSLGGLLADMMGLGKTLSILSLALSTLDQAEAWTGETPGGRLVREIPGIRNTKTTLLVVPLSAVNNWISQINEHIEEDALSYYVFHGPSRTTDIDELSQYDLLITTYSTVLSEIKGQQNAKRVSPLTRMNMFRIVLDEAHTIREQNAQQTQAILSLNSQRRWSVTGTPIQNRLDDLLSVTKFLKLFPYDDRGRFGHYILSPFKSGDPRVLASLRVLVDSFTIRRVKDRIDLPPREDEIITLEFSEKETQLHEFFRRESNVMMRVIAGESKTSMGGRVYHHVLKAMMILRQVSAHGKELLDVEDRERTRGLSVQDAIDLEEGASDKSAAAADKKAYDMFALMQQTGDCECRVCRKTLKTPDEQDSENGFVDQNVPIAVVMPCFDVFCPDCFAKWYKTQTPAAEMIKCQICDGWVSNSYSRITPAGLESFLAKQESNRKSKKNIKQFGEYEGPHTKTLALIDRLQSAMVESEQLKLKNEPPIKSVIFSTWTSHLDLIEIALIDKGMNSFTRLDGTMSLQARGKALDAFAKDDSITILLATIGAGGVGLNLTSASQVFIMEPQYNPASVAQAVDRVHRLGQTRPVKTVQFIMKGSIEEKILELAKKKQQLADMSMNRGKLDKKEIQEERMREYRSLFK</sequence>
<dbReference type="SUPFAM" id="SSF52540">
    <property type="entry name" value="P-loop containing nucleoside triphosphate hydrolases"/>
    <property type="match status" value="2"/>
</dbReference>
<dbReference type="PANTHER" id="PTHR45626:SF52">
    <property type="entry name" value="SINGLE-STRANDED DNA-DEPENDENT ATPASE (EUROFUNG)"/>
    <property type="match status" value="1"/>
</dbReference>
<dbReference type="Gene3D" id="3.30.40.10">
    <property type="entry name" value="Zinc/RING finger domain, C3HC4 (zinc finger)"/>
    <property type="match status" value="1"/>
</dbReference>
<dbReference type="CDD" id="cd18793">
    <property type="entry name" value="SF2_C_SNF"/>
    <property type="match status" value="1"/>
</dbReference>
<dbReference type="InterPro" id="IPR038718">
    <property type="entry name" value="SNF2-like_sf"/>
</dbReference>
<dbReference type="InterPro" id="IPR027417">
    <property type="entry name" value="P-loop_NTPase"/>
</dbReference>
<dbReference type="AlphaFoldDB" id="A0A1V6TKL0"/>
<evidence type="ECO:0000256" key="7">
    <source>
        <dbReference type="SAM" id="MobiDB-lite"/>
    </source>
</evidence>
<dbReference type="EMBL" id="MLKD01000005">
    <property type="protein sequence ID" value="OQE26524.1"/>
    <property type="molecule type" value="Genomic_DNA"/>
</dbReference>
<evidence type="ECO:0000259" key="10">
    <source>
        <dbReference type="PROSITE" id="PS51194"/>
    </source>
</evidence>
<dbReference type="InterPro" id="IPR001841">
    <property type="entry name" value="Znf_RING"/>
</dbReference>
<gene>
    <name evidence="11" type="ORF">PENSTE_c005G02378</name>
</gene>
<dbReference type="GO" id="GO:0005524">
    <property type="term" value="F:ATP binding"/>
    <property type="evidence" value="ECO:0007669"/>
    <property type="project" value="UniProtKB-KW"/>
</dbReference>
<organism evidence="11 12">
    <name type="scientific">Penicillium steckii</name>
    <dbReference type="NCBI Taxonomy" id="303698"/>
    <lineage>
        <taxon>Eukaryota</taxon>
        <taxon>Fungi</taxon>
        <taxon>Dikarya</taxon>
        <taxon>Ascomycota</taxon>
        <taxon>Pezizomycotina</taxon>
        <taxon>Eurotiomycetes</taxon>
        <taxon>Eurotiomycetidae</taxon>
        <taxon>Eurotiales</taxon>
        <taxon>Aspergillaceae</taxon>
        <taxon>Penicillium</taxon>
    </lineage>
</organism>
<evidence type="ECO:0000259" key="9">
    <source>
        <dbReference type="PROSITE" id="PS51192"/>
    </source>
</evidence>
<feature type="region of interest" description="Disordered" evidence="7">
    <location>
        <begin position="1"/>
        <end position="154"/>
    </location>
</feature>
<feature type="domain" description="Helicase C-terminal" evidence="10">
    <location>
        <begin position="940"/>
        <end position="1102"/>
    </location>
</feature>
<dbReference type="PANTHER" id="PTHR45626">
    <property type="entry name" value="TRANSCRIPTION TERMINATION FACTOR 2-RELATED"/>
    <property type="match status" value="1"/>
</dbReference>
<keyword evidence="4" id="KW-0347">Helicase</keyword>
<dbReference type="CDD" id="cd18008">
    <property type="entry name" value="DEXDc_SHPRH-like"/>
    <property type="match status" value="1"/>
</dbReference>
<reference evidence="12" key="1">
    <citation type="journal article" date="2017" name="Nat. Microbiol.">
        <title>Global analysis of biosynthetic gene clusters reveals vast potential of secondary metabolite production in Penicillium species.</title>
        <authorList>
            <person name="Nielsen J.C."/>
            <person name="Grijseels S."/>
            <person name="Prigent S."/>
            <person name="Ji B."/>
            <person name="Dainat J."/>
            <person name="Nielsen K.F."/>
            <person name="Frisvad J.C."/>
            <person name="Workman M."/>
            <person name="Nielsen J."/>
        </authorList>
    </citation>
    <scope>NUCLEOTIDE SEQUENCE [LARGE SCALE GENOMIC DNA]</scope>
    <source>
        <strain evidence="12">IBT 24891</strain>
    </source>
</reference>
<dbReference type="GO" id="GO:0006281">
    <property type="term" value="P:DNA repair"/>
    <property type="evidence" value="ECO:0007669"/>
    <property type="project" value="TreeGrafter"/>
</dbReference>
<dbReference type="InterPro" id="IPR050628">
    <property type="entry name" value="SNF2_RAD54_helicase_TF"/>
</dbReference>
<dbReference type="InterPro" id="IPR013083">
    <property type="entry name" value="Znf_RING/FYVE/PHD"/>
</dbReference>
<feature type="compositionally biased region" description="Polar residues" evidence="7">
    <location>
        <begin position="69"/>
        <end position="90"/>
    </location>
</feature>
<evidence type="ECO:0000256" key="4">
    <source>
        <dbReference type="ARBA" id="ARBA00022806"/>
    </source>
</evidence>
<comment type="similarity">
    <text evidence="1">Belongs to the SNF2/RAD54 helicase family.</text>
</comment>
<evidence type="ECO:0000256" key="3">
    <source>
        <dbReference type="ARBA" id="ARBA00022801"/>
    </source>
</evidence>
<feature type="domain" description="Helicase ATP-binding" evidence="9">
    <location>
        <begin position="470"/>
        <end position="660"/>
    </location>
</feature>
<dbReference type="SUPFAM" id="SSF57850">
    <property type="entry name" value="RING/U-box"/>
    <property type="match status" value="1"/>
</dbReference>
<evidence type="ECO:0000256" key="5">
    <source>
        <dbReference type="ARBA" id="ARBA00022840"/>
    </source>
</evidence>
<keyword evidence="3" id="KW-0378">Hydrolase</keyword>
<feature type="domain" description="RING-type" evidence="8">
    <location>
        <begin position="823"/>
        <end position="884"/>
    </location>
</feature>
<dbReference type="InterPro" id="IPR049730">
    <property type="entry name" value="SNF2/RAD54-like_C"/>
</dbReference>
<evidence type="ECO:0000256" key="1">
    <source>
        <dbReference type="ARBA" id="ARBA00007025"/>
    </source>
</evidence>
<dbReference type="SMART" id="SM00490">
    <property type="entry name" value="HELICc"/>
    <property type="match status" value="1"/>
</dbReference>
<keyword evidence="6" id="KW-0862">Zinc</keyword>
<comment type="caution">
    <text evidence="11">The sequence shown here is derived from an EMBL/GenBank/DDBJ whole genome shotgun (WGS) entry which is preliminary data.</text>
</comment>
<keyword evidence="6" id="KW-0479">Metal-binding</keyword>
<keyword evidence="2" id="KW-0547">Nucleotide-binding</keyword>
<accession>A0A1V6TKL0</accession>
<dbReference type="Gene3D" id="3.40.50.300">
    <property type="entry name" value="P-loop containing nucleotide triphosphate hydrolases"/>
    <property type="match status" value="1"/>
</dbReference>
<feature type="compositionally biased region" description="Basic and acidic residues" evidence="7">
    <location>
        <begin position="95"/>
        <end position="104"/>
    </location>
</feature>
<dbReference type="Proteomes" id="UP000191285">
    <property type="component" value="Unassembled WGS sequence"/>
</dbReference>
<dbReference type="InterPro" id="IPR000330">
    <property type="entry name" value="SNF2_N"/>
</dbReference>
<dbReference type="PROSITE" id="PS51192">
    <property type="entry name" value="HELICASE_ATP_BIND_1"/>
    <property type="match status" value="1"/>
</dbReference>
<evidence type="ECO:0000313" key="11">
    <source>
        <dbReference type="EMBL" id="OQE26524.1"/>
    </source>
</evidence>
<dbReference type="Pfam" id="PF00176">
    <property type="entry name" value="SNF2-rel_dom"/>
    <property type="match status" value="1"/>
</dbReference>
<dbReference type="STRING" id="303698.A0A1V6TKL0"/>
<dbReference type="GO" id="GO:0008094">
    <property type="term" value="F:ATP-dependent activity, acting on DNA"/>
    <property type="evidence" value="ECO:0007669"/>
    <property type="project" value="TreeGrafter"/>
</dbReference>